<sequence>MVELINPPETRELLPPLLACLPLAFVSPRAPPALLPLLSPILRQRVGVLSSLSTSSTDSWLQLLCWDSGKAERLQRVIDGATFEPHPVSGEIELPDELPVTYKRIDDETLKAQVPLAEYSLTVVYLWCPTDEEGGGRGWRVAELLPREGATEDDNTWASSIGEANIQAKDQLLADTLKAAEEEKAQDNGMENDDDDDDDYWAQYDSTPGAKTPAPRAASSKPGPSGLSEQSYFSQYGDVQPAMDNHDPTEEQPEVGPSSLNGDMLASLLRRQVNGGDSEEEPRTNGYSPDHIPSDKAAQDLNHPRPASTSSGGSDAIAKLEQEAESQSTYEVGVKQHIGTSIKSLFRLAKATGMPRAEFQALVSTELELLNITDDD</sequence>
<feature type="region of interest" description="Disordered" evidence="1">
    <location>
        <begin position="182"/>
        <end position="330"/>
    </location>
</feature>
<evidence type="ECO:0000313" key="2">
    <source>
        <dbReference type="EMBL" id="KZN88290.1"/>
    </source>
</evidence>
<accession>A0A167THX3</accession>
<name>A0A167THX3_PENCH</name>
<dbReference type="Proteomes" id="UP000076449">
    <property type="component" value="Chromosome II"/>
</dbReference>
<dbReference type="AlphaFoldDB" id="A0A167THX3"/>
<evidence type="ECO:0000256" key="1">
    <source>
        <dbReference type="SAM" id="MobiDB-lite"/>
    </source>
</evidence>
<gene>
    <name evidence="2" type="ORF">EN45_068620</name>
</gene>
<reference evidence="2" key="1">
    <citation type="journal article" date="2014" name="Genome Announc.">
        <title>Complete sequencing and chromosome-scale genome assembly of the industrial progenitor strain P2niaD18 from the penicillin producer Penicillium chrysogenum.</title>
        <authorList>
            <person name="Specht T."/>
            <person name="Dahlmann T.A."/>
            <person name="Zadra I."/>
            <person name="Kurnsteiner H."/>
            <person name="Kuck U."/>
        </authorList>
    </citation>
    <scope>NUCLEOTIDE SEQUENCE [LARGE SCALE GENOMIC DNA]</scope>
    <source>
        <strain evidence="2">P2niaD18</strain>
    </source>
</reference>
<proteinExistence type="predicted"/>
<protein>
    <submittedName>
        <fullName evidence="2">Uncharacterized protein</fullName>
    </submittedName>
</protein>
<feature type="compositionally biased region" description="Acidic residues" evidence="1">
    <location>
        <begin position="190"/>
        <end position="200"/>
    </location>
</feature>
<dbReference type="EMBL" id="CM002799">
    <property type="protein sequence ID" value="KZN88290.1"/>
    <property type="molecule type" value="Genomic_DNA"/>
</dbReference>
<dbReference type="PhylomeDB" id="A0A167THX3"/>
<organism evidence="2">
    <name type="scientific">Penicillium chrysogenum</name>
    <name type="common">Penicillium notatum</name>
    <dbReference type="NCBI Taxonomy" id="5076"/>
    <lineage>
        <taxon>Eukaryota</taxon>
        <taxon>Fungi</taxon>
        <taxon>Dikarya</taxon>
        <taxon>Ascomycota</taxon>
        <taxon>Pezizomycotina</taxon>
        <taxon>Eurotiomycetes</taxon>
        <taxon>Eurotiomycetidae</taxon>
        <taxon>Eurotiales</taxon>
        <taxon>Aspergillaceae</taxon>
        <taxon>Penicillium</taxon>
        <taxon>Penicillium chrysogenum species complex</taxon>
    </lineage>
</organism>